<dbReference type="EMBL" id="BPLQ01014270">
    <property type="protein sequence ID" value="GIY78750.1"/>
    <property type="molecule type" value="Genomic_DNA"/>
</dbReference>
<accession>A0AAV4WBT2</accession>
<reference evidence="1 2" key="1">
    <citation type="submission" date="2021-06" db="EMBL/GenBank/DDBJ databases">
        <title>Caerostris darwini draft genome.</title>
        <authorList>
            <person name="Kono N."/>
            <person name="Arakawa K."/>
        </authorList>
    </citation>
    <scope>NUCLEOTIDE SEQUENCE [LARGE SCALE GENOMIC DNA]</scope>
</reference>
<proteinExistence type="predicted"/>
<dbReference type="Proteomes" id="UP001054837">
    <property type="component" value="Unassembled WGS sequence"/>
</dbReference>
<name>A0AAV4WBT2_9ARAC</name>
<sequence>MGSDEILLLAGEIGMNGICVRLRCLRWGGVVFCVRLDIEVDPRETCGVGEIKKKFPSGYMHVFTSFQSVHLRKCLCLKGWDVSGAFSFLFFLAP</sequence>
<dbReference type="AlphaFoldDB" id="A0AAV4WBT2"/>
<evidence type="ECO:0000313" key="1">
    <source>
        <dbReference type="EMBL" id="GIY78750.1"/>
    </source>
</evidence>
<comment type="caution">
    <text evidence="1">The sequence shown here is derived from an EMBL/GenBank/DDBJ whole genome shotgun (WGS) entry which is preliminary data.</text>
</comment>
<organism evidence="1 2">
    <name type="scientific">Caerostris darwini</name>
    <dbReference type="NCBI Taxonomy" id="1538125"/>
    <lineage>
        <taxon>Eukaryota</taxon>
        <taxon>Metazoa</taxon>
        <taxon>Ecdysozoa</taxon>
        <taxon>Arthropoda</taxon>
        <taxon>Chelicerata</taxon>
        <taxon>Arachnida</taxon>
        <taxon>Araneae</taxon>
        <taxon>Araneomorphae</taxon>
        <taxon>Entelegynae</taxon>
        <taxon>Araneoidea</taxon>
        <taxon>Araneidae</taxon>
        <taxon>Caerostris</taxon>
    </lineage>
</organism>
<protein>
    <submittedName>
        <fullName evidence="1">Uncharacterized protein</fullName>
    </submittedName>
</protein>
<gene>
    <name evidence="1" type="ORF">CDAR_116981</name>
</gene>
<evidence type="ECO:0000313" key="2">
    <source>
        <dbReference type="Proteomes" id="UP001054837"/>
    </source>
</evidence>
<keyword evidence="2" id="KW-1185">Reference proteome</keyword>